<dbReference type="AlphaFoldDB" id="U6FVH7"/>
<name>U6FVH7_ECHGR</name>
<dbReference type="WBParaSite" id="EgrG_002066500">
    <property type="protein sequence ID" value="EgrG_002066500"/>
    <property type="gene ID" value="EgrG_002066500"/>
</dbReference>
<reference evidence="3" key="2">
    <citation type="submission" date="2020-10" db="UniProtKB">
        <authorList>
            <consortium name="WormBaseParasite"/>
        </authorList>
    </citation>
    <scope>IDENTIFICATION</scope>
</reference>
<evidence type="ECO:0000313" key="2">
    <source>
        <dbReference type="Proteomes" id="UP000492820"/>
    </source>
</evidence>
<sequence length="100" mass="11351">MDHRIRHATWEGVKSINGFSDDVARVSLGNAIYEALVTNQVPSEMGVHRHMNAMVSVRMDTDRYVDPLMMCHVTRRMGLDPVIKCPVARGQTLVDRVTWT</sequence>
<proteinExistence type="predicted"/>
<dbReference type="EMBL" id="CBLN010003766">
    <property type="protein sequence ID" value="CDI70153.1"/>
    <property type="molecule type" value="Genomic_DNA"/>
</dbReference>
<reference evidence="1 2" key="1">
    <citation type="journal article" date="2013" name="Nature">
        <title>The genomes of four tapeworm species reveal adaptations to parasitism.</title>
        <authorList>
            <person name="Tsai I.J."/>
            <person name="Zarowiecki M."/>
            <person name="Holroyd N."/>
            <person name="Garciarrubio A."/>
            <person name="Sanchez-Flores A."/>
            <person name="Brooks K.L."/>
            <person name="Tracey A."/>
            <person name="Bobes R.J."/>
            <person name="Fragoso G."/>
            <person name="Sciutto E."/>
            <person name="Aslett M."/>
            <person name="Beasley H."/>
            <person name="Bennett H.M."/>
            <person name="Cai J."/>
            <person name="Camicia F."/>
            <person name="Clark R."/>
            <person name="Cucher M."/>
            <person name="De Silva N."/>
            <person name="Day T.A."/>
            <person name="Deplazes P."/>
            <person name="Estrada K."/>
            <person name="Fernandez C."/>
            <person name="Holland P.W."/>
            <person name="Hou J."/>
            <person name="Hu S."/>
            <person name="Huckvale T."/>
            <person name="Hung S.S."/>
            <person name="Kamenetzky L."/>
            <person name="Keane J.A."/>
            <person name="Kiss F."/>
            <person name="Koziol U."/>
            <person name="Lambert O."/>
            <person name="Liu K."/>
            <person name="Luo X."/>
            <person name="Luo Y."/>
            <person name="Macchiaroli N."/>
            <person name="Nichol S."/>
            <person name="Paps J."/>
            <person name="Parkinson J."/>
            <person name="Pouchkina-Stantcheva N."/>
            <person name="Riddiford N."/>
            <person name="Rosenzvit M."/>
            <person name="Salinas G."/>
            <person name="Wasmuth J.D."/>
            <person name="Zamanian M."/>
            <person name="Zheng Y."/>
            <person name="Cai X."/>
            <person name="Soberon X."/>
            <person name="Olson P.D."/>
            <person name="Laclette J.P."/>
            <person name="Brehm K."/>
            <person name="Berriman M."/>
            <person name="Garciarrubio A."/>
            <person name="Bobes R.J."/>
            <person name="Fragoso G."/>
            <person name="Sanchez-Flores A."/>
            <person name="Estrada K."/>
            <person name="Cevallos M.A."/>
            <person name="Morett E."/>
            <person name="Gonzalez V."/>
            <person name="Portillo T."/>
            <person name="Ochoa-Leyva A."/>
            <person name="Jose M.V."/>
            <person name="Sciutto E."/>
            <person name="Landa A."/>
            <person name="Jimenez L."/>
            <person name="Valdes V."/>
            <person name="Carrero J.C."/>
            <person name="Larralde C."/>
            <person name="Morales-Montor J."/>
            <person name="Limon-Lason J."/>
            <person name="Soberon X."/>
            <person name="Laclette J.P."/>
        </authorList>
    </citation>
    <scope>NUCLEOTIDE SEQUENCE [LARGE SCALE GENOMIC DNA]</scope>
</reference>
<gene>
    <name evidence="1" type="ORF">EgrG_002066500</name>
</gene>
<dbReference type="Proteomes" id="UP000492820">
    <property type="component" value="Unassembled WGS sequence"/>
</dbReference>
<evidence type="ECO:0000313" key="3">
    <source>
        <dbReference type="WBParaSite" id="EgrG_002066500"/>
    </source>
</evidence>
<protein>
    <submittedName>
        <fullName evidence="3">Polyprotein</fullName>
    </submittedName>
</protein>
<organism evidence="1">
    <name type="scientific">Echinococcus granulosus</name>
    <name type="common">Hydatid tapeworm</name>
    <dbReference type="NCBI Taxonomy" id="6210"/>
    <lineage>
        <taxon>Eukaryota</taxon>
        <taxon>Metazoa</taxon>
        <taxon>Spiralia</taxon>
        <taxon>Lophotrochozoa</taxon>
        <taxon>Platyhelminthes</taxon>
        <taxon>Cestoda</taxon>
        <taxon>Eucestoda</taxon>
        <taxon>Cyclophyllidea</taxon>
        <taxon>Taeniidae</taxon>
        <taxon>Echinococcus</taxon>
        <taxon>Echinococcus granulosus group</taxon>
    </lineage>
</organism>
<accession>U6FVH7</accession>
<evidence type="ECO:0000313" key="1">
    <source>
        <dbReference type="EMBL" id="CDI70153.1"/>
    </source>
</evidence>